<gene>
    <name evidence="2" type="ORF">RCOM_1430870</name>
</gene>
<feature type="domain" description="F-box" evidence="1">
    <location>
        <begin position="36"/>
        <end position="89"/>
    </location>
</feature>
<organism evidence="2 3">
    <name type="scientific">Ricinus communis</name>
    <name type="common">Castor bean</name>
    <dbReference type="NCBI Taxonomy" id="3988"/>
    <lineage>
        <taxon>Eukaryota</taxon>
        <taxon>Viridiplantae</taxon>
        <taxon>Streptophyta</taxon>
        <taxon>Embryophyta</taxon>
        <taxon>Tracheophyta</taxon>
        <taxon>Spermatophyta</taxon>
        <taxon>Magnoliopsida</taxon>
        <taxon>eudicotyledons</taxon>
        <taxon>Gunneridae</taxon>
        <taxon>Pentapetalae</taxon>
        <taxon>rosids</taxon>
        <taxon>fabids</taxon>
        <taxon>Malpighiales</taxon>
        <taxon>Euphorbiaceae</taxon>
        <taxon>Acalyphoideae</taxon>
        <taxon>Acalypheae</taxon>
        <taxon>Ricinus</taxon>
    </lineage>
</organism>
<dbReference type="InterPro" id="IPR001810">
    <property type="entry name" value="F-box_dom"/>
</dbReference>
<keyword evidence="3" id="KW-1185">Reference proteome</keyword>
<proteinExistence type="predicted"/>
<dbReference type="PROSITE" id="PS50181">
    <property type="entry name" value="FBOX"/>
    <property type="match status" value="1"/>
</dbReference>
<dbReference type="SMART" id="SM00256">
    <property type="entry name" value="FBOX"/>
    <property type="match status" value="1"/>
</dbReference>
<evidence type="ECO:0000313" key="3">
    <source>
        <dbReference type="Proteomes" id="UP000008311"/>
    </source>
</evidence>
<dbReference type="InterPro" id="IPR036047">
    <property type="entry name" value="F-box-like_dom_sf"/>
</dbReference>
<evidence type="ECO:0000313" key="2">
    <source>
        <dbReference type="EMBL" id="EEF49799.1"/>
    </source>
</evidence>
<dbReference type="eggNOG" id="ENOG502SQ6V">
    <property type="taxonomic scope" value="Eukaryota"/>
</dbReference>
<dbReference type="AlphaFoldDB" id="B9RF28"/>
<dbReference type="InterPro" id="IPR005174">
    <property type="entry name" value="KIB1-4_b-propeller"/>
</dbReference>
<accession>B9RF28</accession>
<dbReference type="InParanoid" id="B9RF28"/>
<dbReference type="InterPro" id="IPR050942">
    <property type="entry name" value="F-box_BR-signaling"/>
</dbReference>
<dbReference type="STRING" id="3988.B9RF28"/>
<dbReference type="FunCoup" id="B9RF28">
    <property type="interactions" value="100"/>
</dbReference>
<dbReference type="Pfam" id="PF03478">
    <property type="entry name" value="Beta-prop_KIB1-4"/>
    <property type="match status" value="1"/>
</dbReference>
<sequence>MGANISRCPNLSRNKLSDDAYLCDGDVYYDCNDDPPVDWLQLPDDLMKLIIQRLDVTDRLRICSVCKSWRFLATQRHVPLPPQFPWLMLSPTKSKTNRTRLFPWSDDRSTCKQITFFDTVQGKIHNLELPKSLEGGWCFGSSKGWLFIAKGGKKEPQVFLLNPISKHILGLPSITTIPSYYNYLESLEHPYDFSSFIYKLDICVSEDASQQCTIVAILNTGEVLASCKPEDAKWTILFQLLGPEDTNHMFMHMSFYKGTLYVLYALDVRYKDKVDIVPDFNSGVSKCSVPIKLMFHGPIDLGHAEDVQTEYDLKGAHAMESINSSGMADSFLVESRGELLRICVVDETVEIRIEDEYEDGIGVIRNFKRRRFEVYKMDNSNGRLDDDQVLFVGGKGSSVSLSVKDFNGVKGNCIHLLDDIDYENYSDFDPFVARESGIFRFVDGKIRRNYPALDYHNHYPAHVTWFTPHINFTSI</sequence>
<dbReference type="Gene3D" id="1.20.1280.50">
    <property type="match status" value="1"/>
</dbReference>
<name>B9RF28_RICCO</name>
<dbReference type="Pfam" id="PF00646">
    <property type="entry name" value="F-box"/>
    <property type="match status" value="1"/>
</dbReference>
<dbReference type="Proteomes" id="UP000008311">
    <property type="component" value="Unassembled WGS sequence"/>
</dbReference>
<dbReference type="EMBL" id="EQ973777">
    <property type="protein sequence ID" value="EEF49799.1"/>
    <property type="molecule type" value="Genomic_DNA"/>
</dbReference>
<dbReference type="PANTHER" id="PTHR44259">
    <property type="entry name" value="OS07G0183000 PROTEIN-RELATED"/>
    <property type="match status" value="1"/>
</dbReference>
<dbReference type="SUPFAM" id="SSF81383">
    <property type="entry name" value="F-box domain"/>
    <property type="match status" value="1"/>
</dbReference>
<evidence type="ECO:0000259" key="1">
    <source>
        <dbReference type="PROSITE" id="PS50181"/>
    </source>
</evidence>
<reference evidence="3" key="1">
    <citation type="journal article" date="2010" name="Nat. Biotechnol.">
        <title>Draft genome sequence of the oilseed species Ricinus communis.</title>
        <authorList>
            <person name="Chan A.P."/>
            <person name="Crabtree J."/>
            <person name="Zhao Q."/>
            <person name="Lorenzi H."/>
            <person name="Orvis J."/>
            <person name="Puiu D."/>
            <person name="Melake-Berhan A."/>
            <person name="Jones K.M."/>
            <person name="Redman J."/>
            <person name="Chen G."/>
            <person name="Cahoon E.B."/>
            <person name="Gedil M."/>
            <person name="Stanke M."/>
            <person name="Haas B.J."/>
            <person name="Wortman J.R."/>
            <person name="Fraser-Liggett C.M."/>
            <person name="Ravel J."/>
            <person name="Rabinowicz P.D."/>
        </authorList>
    </citation>
    <scope>NUCLEOTIDE SEQUENCE [LARGE SCALE GENOMIC DNA]</scope>
    <source>
        <strain evidence="3">cv. Hale</strain>
    </source>
</reference>
<dbReference type="PANTHER" id="PTHR44259:SF87">
    <property type="entry name" value="F-BOX DOMAIN-CONTAINING PROTEIN"/>
    <property type="match status" value="1"/>
</dbReference>
<protein>
    <recommendedName>
        <fullName evidence="1">F-box domain-containing protein</fullName>
    </recommendedName>
</protein>